<dbReference type="InterPro" id="IPR012337">
    <property type="entry name" value="RNaseH-like_sf"/>
</dbReference>
<keyword evidence="1" id="KW-0472">Membrane</keyword>
<dbReference type="Proteomes" id="UP000284543">
    <property type="component" value="Unassembled WGS sequence"/>
</dbReference>
<evidence type="ECO:0000313" key="3">
    <source>
        <dbReference type="EMBL" id="RGV74338.1"/>
    </source>
</evidence>
<dbReference type="GO" id="GO:0004803">
    <property type="term" value="F:transposase activity"/>
    <property type="evidence" value="ECO:0007669"/>
    <property type="project" value="InterPro"/>
</dbReference>
<sequence>MIRLCKYNQENIIEKIRNGQLDALALSTTNLIDDIILEMNSRNIFNCLEKYIPDFRADNTVIPYGLIWASAIAAKMRVHTSLTDIPYAINDHRTLAKLGYTLIDDSGNLKNGLMQEGSLRHLLGKYSPSIFMGGYIYTVQKGILPLLDIEPNIHILDCTDLEVNLKNSNYEMAGVGHSKRDDKPTRGYKMSTLRGIVNDTGIIEDIRFGSIEVHDLSLSEDMVKTSPMLKPGDILINDRGFISRDLMNYLKTERKVDTYIPLKRNMLAYQQAILGAKEQNIWKQHPNKKRKTQVISLVKGMGMYWDSEFPQNDVPINACVVWDKQTDYYFVFITTDITKSAREIILTYELRPEIEEDYRQLKDFWKIEDFKSTKLNVILFHIVCVLFGYLFYQLYTLLPEGEKYLGKSLPIILKNYVPQVQPYVVLYVGYEFGVLTLFELMELYAQSPENVRKLFKNILNQEKTS</sequence>
<comment type="caution">
    <text evidence="3">The sequence shown here is derived from an EMBL/GenBank/DDBJ whole genome shotgun (WGS) entry which is preliminary data.</text>
</comment>
<feature type="transmembrane region" description="Helical" evidence="1">
    <location>
        <begin position="375"/>
        <end position="395"/>
    </location>
</feature>
<dbReference type="EMBL" id="QRZM01000007">
    <property type="protein sequence ID" value="RGV74338.1"/>
    <property type="molecule type" value="Genomic_DNA"/>
</dbReference>
<dbReference type="SUPFAM" id="SSF53098">
    <property type="entry name" value="Ribonuclease H-like"/>
    <property type="match status" value="1"/>
</dbReference>
<dbReference type="RefSeq" id="WP_118018995.1">
    <property type="nucleotide sequence ID" value="NZ_JAQEBA010000012.1"/>
</dbReference>
<evidence type="ECO:0000313" key="4">
    <source>
        <dbReference type="Proteomes" id="UP000284543"/>
    </source>
</evidence>
<proteinExistence type="predicted"/>
<dbReference type="InterPro" id="IPR002559">
    <property type="entry name" value="Transposase_11"/>
</dbReference>
<feature type="transmembrane region" description="Helical" evidence="1">
    <location>
        <begin position="424"/>
        <end position="445"/>
    </location>
</feature>
<protein>
    <submittedName>
        <fullName evidence="3">Transposase</fullName>
    </submittedName>
</protein>
<feature type="domain" description="Transposase IS4-like" evidence="2">
    <location>
        <begin position="186"/>
        <end position="387"/>
    </location>
</feature>
<keyword evidence="1" id="KW-1133">Transmembrane helix</keyword>
<name>A0A412Z325_9FIRM</name>
<evidence type="ECO:0000259" key="2">
    <source>
        <dbReference type="Pfam" id="PF01609"/>
    </source>
</evidence>
<dbReference type="AlphaFoldDB" id="A0A412Z325"/>
<dbReference type="GO" id="GO:0003677">
    <property type="term" value="F:DNA binding"/>
    <property type="evidence" value="ECO:0007669"/>
    <property type="project" value="InterPro"/>
</dbReference>
<keyword evidence="1" id="KW-0812">Transmembrane</keyword>
<accession>A0A412Z325</accession>
<dbReference type="Pfam" id="PF01609">
    <property type="entry name" value="DDE_Tnp_1"/>
    <property type="match status" value="1"/>
</dbReference>
<evidence type="ECO:0000256" key="1">
    <source>
        <dbReference type="SAM" id="Phobius"/>
    </source>
</evidence>
<organism evidence="3 4">
    <name type="scientific">Enterocloster bolteae</name>
    <dbReference type="NCBI Taxonomy" id="208479"/>
    <lineage>
        <taxon>Bacteria</taxon>
        <taxon>Bacillati</taxon>
        <taxon>Bacillota</taxon>
        <taxon>Clostridia</taxon>
        <taxon>Lachnospirales</taxon>
        <taxon>Lachnospiraceae</taxon>
        <taxon>Enterocloster</taxon>
    </lineage>
</organism>
<dbReference type="GO" id="GO:0006313">
    <property type="term" value="P:DNA transposition"/>
    <property type="evidence" value="ECO:0007669"/>
    <property type="project" value="InterPro"/>
</dbReference>
<gene>
    <name evidence="3" type="ORF">DWW02_16865</name>
</gene>
<reference evidence="3 4" key="1">
    <citation type="submission" date="2018-08" db="EMBL/GenBank/DDBJ databases">
        <title>A genome reference for cultivated species of the human gut microbiota.</title>
        <authorList>
            <person name="Zou Y."/>
            <person name="Xue W."/>
            <person name="Luo G."/>
        </authorList>
    </citation>
    <scope>NUCLEOTIDE SEQUENCE [LARGE SCALE GENOMIC DNA]</scope>
    <source>
        <strain evidence="3 4">AF14-18</strain>
    </source>
</reference>